<comment type="subcellular location">
    <subcellularLocation>
        <location evidence="1">Membrane</location>
        <topology evidence="1">Multi-pass membrane protein</topology>
    </subcellularLocation>
</comment>
<feature type="transmembrane region" description="Helical" evidence="6">
    <location>
        <begin position="341"/>
        <end position="360"/>
    </location>
</feature>
<dbReference type="PROSITE" id="PS50850">
    <property type="entry name" value="MFS"/>
    <property type="match status" value="1"/>
</dbReference>
<dbReference type="InterPro" id="IPR011701">
    <property type="entry name" value="MFS"/>
</dbReference>
<dbReference type="Pfam" id="PF07690">
    <property type="entry name" value="MFS_1"/>
    <property type="match status" value="1"/>
</dbReference>
<keyword evidence="5 6" id="KW-0472">Membrane</keyword>
<name>A0ABR0E788_ZASCE</name>
<feature type="transmembrane region" description="Helical" evidence="6">
    <location>
        <begin position="207"/>
        <end position="229"/>
    </location>
</feature>
<dbReference type="PANTHER" id="PTHR43791:SF52">
    <property type="entry name" value="TRANSPORTER, PUTATIVE (AFU_ORTHOLOGUE AFUA_1G11820)-RELATED"/>
    <property type="match status" value="1"/>
</dbReference>
<dbReference type="EMBL" id="JAXOVC010000009">
    <property type="protein sequence ID" value="KAK4497300.1"/>
    <property type="molecule type" value="Genomic_DNA"/>
</dbReference>
<dbReference type="SUPFAM" id="SSF103473">
    <property type="entry name" value="MFS general substrate transporter"/>
    <property type="match status" value="1"/>
</dbReference>
<evidence type="ECO:0000256" key="2">
    <source>
        <dbReference type="ARBA" id="ARBA00022448"/>
    </source>
</evidence>
<dbReference type="InterPro" id="IPR036259">
    <property type="entry name" value="MFS_trans_sf"/>
</dbReference>
<dbReference type="InterPro" id="IPR020846">
    <property type="entry name" value="MFS_dom"/>
</dbReference>
<dbReference type="Gene3D" id="1.20.1250.20">
    <property type="entry name" value="MFS general substrate transporter like domains"/>
    <property type="match status" value="2"/>
</dbReference>
<organism evidence="8 9">
    <name type="scientific">Zasmidium cellare</name>
    <name type="common">Wine cellar mold</name>
    <name type="synonym">Racodium cellare</name>
    <dbReference type="NCBI Taxonomy" id="395010"/>
    <lineage>
        <taxon>Eukaryota</taxon>
        <taxon>Fungi</taxon>
        <taxon>Dikarya</taxon>
        <taxon>Ascomycota</taxon>
        <taxon>Pezizomycotina</taxon>
        <taxon>Dothideomycetes</taxon>
        <taxon>Dothideomycetidae</taxon>
        <taxon>Mycosphaerellales</taxon>
        <taxon>Mycosphaerellaceae</taxon>
        <taxon>Zasmidium</taxon>
    </lineage>
</organism>
<keyword evidence="9" id="KW-1185">Reference proteome</keyword>
<evidence type="ECO:0000313" key="8">
    <source>
        <dbReference type="EMBL" id="KAK4497300.1"/>
    </source>
</evidence>
<feature type="transmembrane region" description="Helical" evidence="6">
    <location>
        <begin position="44"/>
        <end position="61"/>
    </location>
</feature>
<comment type="caution">
    <text evidence="8">The sequence shown here is derived from an EMBL/GenBank/DDBJ whole genome shotgun (WGS) entry which is preliminary data.</text>
</comment>
<reference evidence="8 9" key="1">
    <citation type="journal article" date="2023" name="G3 (Bethesda)">
        <title>A chromosome-level genome assembly of Zasmidium syzygii isolated from banana leaves.</title>
        <authorList>
            <person name="van Westerhoven A.C."/>
            <person name="Mehrabi R."/>
            <person name="Talebi R."/>
            <person name="Steentjes M.B.F."/>
            <person name="Corcolon B."/>
            <person name="Chong P.A."/>
            <person name="Kema G.H.J."/>
            <person name="Seidl M.F."/>
        </authorList>
    </citation>
    <scope>NUCLEOTIDE SEQUENCE [LARGE SCALE GENOMIC DNA]</scope>
    <source>
        <strain evidence="8 9">P124</strain>
    </source>
</reference>
<accession>A0ABR0E788</accession>
<proteinExistence type="predicted"/>
<feature type="transmembrane region" description="Helical" evidence="6">
    <location>
        <begin position="437"/>
        <end position="456"/>
    </location>
</feature>
<keyword evidence="3 6" id="KW-0812">Transmembrane</keyword>
<feature type="transmembrane region" description="Helical" evidence="6">
    <location>
        <begin position="144"/>
        <end position="162"/>
    </location>
</feature>
<dbReference type="Pfam" id="PF24494">
    <property type="entry name" value="DUF7587"/>
    <property type="match status" value="1"/>
</dbReference>
<evidence type="ECO:0000313" key="9">
    <source>
        <dbReference type="Proteomes" id="UP001305779"/>
    </source>
</evidence>
<dbReference type="InterPro" id="IPR056009">
    <property type="entry name" value="DUF7587"/>
</dbReference>
<gene>
    <name evidence="8" type="ORF">PRZ48_011750</name>
</gene>
<dbReference type="Proteomes" id="UP001305779">
    <property type="component" value="Unassembled WGS sequence"/>
</dbReference>
<evidence type="ECO:0000256" key="3">
    <source>
        <dbReference type="ARBA" id="ARBA00022692"/>
    </source>
</evidence>
<evidence type="ECO:0000256" key="4">
    <source>
        <dbReference type="ARBA" id="ARBA00022989"/>
    </source>
</evidence>
<keyword evidence="2" id="KW-0813">Transport</keyword>
<feature type="transmembrane region" description="Helical" evidence="6">
    <location>
        <begin position="87"/>
        <end position="107"/>
    </location>
</feature>
<feature type="transmembrane region" description="Helical" evidence="6">
    <location>
        <begin position="372"/>
        <end position="392"/>
    </location>
</feature>
<feature type="transmembrane region" description="Helical" evidence="6">
    <location>
        <begin position="404"/>
        <end position="425"/>
    </location>
</feature>
<dbReference type="CDD" id="cd17327">
    <property type="entry name" value="MFS_FEN2_like"/>
    <property type="match status" value="1"/>
</dbReference>
<evidence type="ECO:0000256" key="6">
    <source>
        <dbReference type="SAM" id="Phobius"/>
    </source>
</evidence>
<dbReference type="PANTHER" id="PTHR43791">
    <property type="entry name" value="PERMEASE-RELATED"/>
    <property type="match status" value="1"/>
</dbReference>
<evidence type="ECO:0000256" key="5">
    <source>
        <dbReference type="ARBA" id="ARBA00023136"/>
    </source>
</evidence>
<feature type="transmembrane region" description="Helical" evidence="6">
    <location>
        <begin position="174"/>
        <end position="195"/>
    </location>
</feature>
<feature type="transmembrane region" description="Helical" evidence="6">
    <location>
        <begin position="114"/>
        <end position="132"/>
    </location>
</feature>
<keyword evidence="4 6" id="KW-1133">Transmembrane helix</keyword>
<evidence type="ECO:0000256" key="1">
    <source>
        <dbReference type="ARBA" id="ARBA00004141"/>
    </source>
</evidence>
<feature type="transmembrane region" description="Helical" evidence="6">
    <location>
        <begin position="275"/>
        <end position="297"/>
    </location>
</feature>
<feature type="domain" description="Major facilitator superfamily (MFS) profile" evidence="7">
    <location>
        <begin position="48"/>
        <end position="464"/>
    </location>
</feature>
<feature type="transmembrane region" description="Helical" evidence="6">
    <location>
        <begin position="317"/>
        <end position="334"/>
    </location>
</feature>
<evidence type="ECO:0000259" key="7">
    <source>
        <dbReference type="PROSITE" id="PS50850"/>
    </source>
</evidence>
<sequence>MDSHIADEKLKELHVEELRVQANDRRIAQFEIDPEKEKKLLRKLDLRVVPVLWFLFMLAFLDRTNVGNAKIQGMTEDLNMKGNDYNIALFIFFVPYILFEVPSNILIKRLAPSTWIALIMTLWGITTIGQGLIRTNGGLQAMRFLLGLFEAGFFPGCVYLISMYYKRYELQWRLSIFFTGSILAGAFSGLLAYAIAKMDGIAGYGGWRWIFIIEGIFTTVIGVAAKWFIPDWPETAKFLNAEEKELLIARLTADVADAKMNRLDGRAVRRILGDWKIYCGTLMYFGIVNTGYATSFFTPTIIAQLGYKAEQAQVRSIPIFIVATVFCVATAYLTDRLKHRYAFTLLGCIVATVGYAILLAQKHGVPAGVQYFAIFLIVTGGYTCQPVTLAWVSNCMGGHYKRSISSAVMVGFGNAGGIVASNVFITSEAPGYPTGYGVSLGLVWICAAACLALLIGNARENRKRERGERDWRLEEEDKNNLGDDHPHFRFVCQINAIGAGIFSLPKVSSGSLRQHAQGSTRGPGATFSNFDRHSSGTVIATSFETTSQWTYNMNRMSNSNPPIMARHHHRTSTQPQLPQYLWRVQFPGCNTLWTDEGLFATDHTNAPLTQDYLSFHLRSIEEHDLRDERMPTPYIALFSHREQAELWALKLPTEDISLLQISTRKVMHASRKKSGDRPRIIPLTTLLSSLPIPPPHSKTNDYIDTAYLIPHHIPSSAIVDVRTRPQIEIGAFDTFFNYVCVDVAGHEDSAARSFLYGILARAEITTGLGEAIELLGVQREFERCSGEGDRRGIEALSKKGQDLVFSMMARAKVTLTMGEVLKMLALVGEVGA</sequence>
<protein>
    <recommendedName>
        <fullName evidence="7">Major facilitator superfamily (MFS) profile domain-containing protein</fullName>
    </recommendedName>
</protein>